<proteinExistence type="inferred from homology"/>
<reference evidence="8" key="1">
    <citation type="submission" date="2016-11" db="EMBL/GenBank/DDBJ databases">
        <authorList>
            <person name="Varghese N."/>
            <person name="Submissions S."/>
        </authorList>
    </citation>
    <scope>NUCLEOTIDE SEQUENCE [LARGE SCALE GENOMIC DNA]</scope>
    <source>
        <strain evidence="8">DSM 10349</strain>
    </source>
</reference>
<dbReference type="InterPro" id="IPR025997">
    <property type="entry name" value="SBP_2_dom"/>
</dbReference>
<dbReference type="PANTHER" id="PTHR46847">
    <property type="entry name" value="D-ALLOSE-BINDING PERIPLASMIC PROTEIN-RELATED"/>
    <property type="match status" value="1"/>
</dbReference>
<feature type="compositionally biased region" description="Gly residues" evidence="4">
    <location>
        <begin position="375"/>
        <end position="392"/>
    </location>
</feature>
<comment type="subcellular location">
    <subcellularLocation>
        <location evidence="1">Cell envelope</location>
    </subcellularLocation>
</comment>
<dbReference type="Pfam" id="PF13407">
    <property type="entry name" value="Peripla_BP_4"/>
    <property type="match status" value="1"/>
</dbReference>
<accession>A0A1M6NXW4</accession>
<feature type="chain" id="PRO_5038793853" evidence="5">
    <location>
        <begin position="24"/>
        <end position="448"/>
    </location>
</feature>
<dbReference type="AlphaFoldDB" id="A0A1M6NXW4"/>
<dbReference type="PROSITE" id="PS51257">
    <property type="entry name" value="PROKAR_LIPOPROTEIN"/>
    <property type="match status" value="1"/>
</dbReference>
<evidence type="ECO:0000256" key="3">
    <source>
        <dbReference type="ARBA" id="ARBA00022729"/>
    </source>
</evidence>
<dbReference type="RefSeq" id="WP_072910545.1">
    <property type="nucleotide sequence ID" value="NZ_FRAR01000005.1"/>
</dbReference>
<dbReference type="Proteomes" id="UP000183997">
    <property type="component" value="Unassembled WGS sequence"/>
</dbReference>
<evidence type="ECO:0000256" key="4">
    <source>
        <dbReference type="SAM" id="MobiDB-lite"/>
    </source>
</evidence>
<dbReference type="Gene3D" id="3.40.50.2300">
    <property type="match status" value="2"/>
</dbReference>
<protein>
    <submittedName>
        <fullName evidence="7">Monosaccharide ABC transporter substrate-binding protein, CUT2 family</fullName>
    </submittedName>
</protein>
<dbReference type="STRING" id="1121421.SAMN02745123_00330"/>
<dbReference type="InterPro" id="IPR028082">
    <property type="entry name" value="Peripla_BP_I"/>
</dbReference>
<dbReference type="GO" id="GO:0030313">
    <property type="term" value="C:cell envelope"/>
    <property type="evidence" value="ECO:0007669"/>
    <property type="project" value="UniProtKB-SubCell"/>
</dbReference>
<evidence type="ECO:0000256" key="2">
    <source>
        <dbReference type="ARBA" id="ARBA00007639"/>
    </source>
</evidence>
<evidence type="ECO:0000259" key="6">
    <source>
        <dbReference type="Pfam" id="PF13407"/>
    </source>
</evidence>
<dbReference type="PANTHER" id="PTHR46847:SF1">
    <property type="entry name" value="D-ALLOSE-BINDING PERIPLASMIC PROTEIN-RELATED"/>
    <property type="match status" value="1"/>
</dbReference>
<feature type="signal peptide" evidence="5">
    <location>
        <begin position="1"/>
        <end position="23"/>
    </location>
</feature>
<dbReference type="SUPFAM" id="SSF53822">
    <property type="entry name" value="Periplasmic binding protein-like I"/>
    <property type="match status" value="1"/>
</dbReference>
<evidence type="ECO:0000313" key="8">
    <source>
        <dbReference type="Proteomes" id="UP000183997"/>
    </source>
</evidence>
<comment type="similarity">
    <text evidence="2">Belongs to the bacterial solute-binding protein 2 family.</text>
</comment>
<name>A0A1M6NXW4_9FIRM</name>
<feature type="compositionally biased region" description="Basic and acidic residues" evidence="4">
    <location>
        <begin position="347"/>
        <end position="368"/>
    </location>
</feature>
<evidence type="ECO:0000256" key="5">
    <source>
        <dbReference type="SAM" id="SignalP"/>
    </source>
</evidence>
<feature type="domain" description="Periplasmic binding protein" evidence="6">
    <location>
        <begin position="55"/>
        <end position="310"/>
    </location>
</feature>
<keyword evidence="8" id="KW-1185">Reference proteome</keyword>
<keyword evidence="3 5" id="KW-0732">Signal</keyword>
<feature type="compositionally biased region" description="Gly residues" evidence="4">
    <location>
        <begin position="430"/>
        <end position="448"/>
    </location>
</feature>
<organism evidence="7 8">
    <name type="scientific">Desulforamulus aeronauticus DSM 10349</name>
    <dbReference type="NCBI Taxonomy" id="1121421"/>
    <lineage>
        <taxon>Bacteria</taxon>
        <taxon>Bacillati</taxon>
        <taxon>Bacillota</taxon>
        <taxon>Clostridia</taxon>
        <taxon>Eubacteriales</taxon>
        <taxon>Peptococcaceae</taxon>
        <taxon>Desulforamulus</taxon>
    </lineage>
</organism>
<evidence type="ECO:0000313" key="7">
    <source>
        <dbReference type="EMBL" id="SHK00474.1"/>
    </source>
</evidence>
<sequence length="448" mass="48752">MGCRFFKLTTVLLLVFLTTLITGCQGKKEPQQKPDSQEKIKIGVSLASMEFDGNVMIKKVMDERAKKEKVKITWLDAKMEPSQQEKDIDTLIQQKVQAIILQTVDPLEGGKLVEKITQANIKVIGLETLPFNAPMDGYVAADHTRAGELMAQFVLHQMNGQTEQTQGSQQQPSAKSSFKVLVLKGDPSDPVSELIATAANSTLKQNKNTEKVQVAEHPQGNPLMAQMTVQKALQESTPDAILATDDRLADAAIKVLQKGFLDSKVLTVAVGGDQKITQALSGGEHDAEIDIMPEQLAGFALDAALDLAQKDTWNYDTKIKNGNFDIPSKIIPVRLITREQVHLLEARWDKGGKQEDKKKKPDQQKEQSDSEEQSSGGGENSGQEQGGQGGEQGQEQGKQEKKTKLKIVTQDGKTMEVEVPGEIQKIEQQDGGGSQSQQEGGQGGGGSQ</sequence>
<dbReference type="EMBL" id="FRAR01000005">
    <property type="protein sequence ID" value="SHK00474.1"/>
    <property type="molecule type" value="Genomic_DNA"/>
</dbReference>
<gene>
    <name evidence="7" type="ORF">SAMN02745123_00330</name>
</gene>
<dbReference type="OrthoDB" id="1804063at2"/>
<evidence type="ECO:0000256" key="1">
    <source>
        <dbReference type="ARBA" id="ARBA00004196"/>
    </source>
</evidence>
<dbReference type="GO" id="GO:0030246">
    <property type="term" value="F:carbohydrate binding"/>
    <property type="evidence" value="ECO:0007669"/>
    <property type="project" value="UniProtKB-ARBA"/>
</dbReference>
<feature type="region of interest" description="Disordered" evidence="4">
    <location>
        <begin position="347"/>
        <end position="448"/>
    </location>
</feature>